<keyword evidence="3" id="KW-0813">Transport</keyword>
<dbReference type="STRING" id="910964.GEAM_3401"/>
<dbReference type="InterPro" id="IPR050739">
    <property type="entry name" value="MFP"/>
</dbReference>
<evidence type="ECO:0000313" key="11">
    <source>
        <dbReference type="Proteomes" id="UP000028640"/>
    </source>
</evidence>
<dbReference type="OrthoDB" id="9775513at2"/>
<dbReference type="SUPFAM" id="SSF51230">
    <property type="entry name" value="Single hybrid motif"/>
    <property type="match status" value="1"/>
</dbReference>
<dbReference type="PANTHER" id="PTHR30386">
    <property type="entry name" value="MEMBRANE FUSION SUBUNIT OF EMRAB-TOLC MULTIDRUG EFFLUX PUMP"/>
    <property type="match status" value="1"/>
</dbReference>
<dbReference type="Gene3D" id="2.40.50.100">
    <property type="match status" value="1"/>
</dbReference>
<dbReference type="Pfam" id="PF25919">
    <property type="entry name" value="BSH_CusB"/>
    <property type="match status" value="1"/>
</dbReference>
<organism evidence="10 11">
    <name type="scientific">Ewingella americana (strain ATCC 33852 / DSM 4580 / CCUG 14506 / JCM 5911 / LMG 7869 / NCTC 12157 / CDC 1468-78)</name>
    <dbReference type="NCBI Taxonomy" id="910964"/>
    <lineage>
        <taxon>Bacteria</taxon>
        <taxon>Pseudomonadati</taxon>
        <taxon>Pseudomonadota</taxon>
        <taxon>Gammaproteobacteria</taxon>
        <taxon>Enterobacterales</taxon>
        <taxon>Yersiniaceae</taxon>
        <taxon>Ewingella</taxon>
    </lineage>
</organism>
<dbReference type="InterPro" id="IPR058790">
    <property type="entry name" value="BSH_CusB"/>
</dbReference>
<dbReference type="GO" id="GO:0009306">
    <property type="term" value="P:protein secretion"/>
    <property type="evidence" value="ECO:0007669"/>
    <property type="project" value="InterPro"/>
</dbReference>
<feature type="transmembrane region" description="Helical" evidence="8">
    <location>
        <begin position="24"/>
        <end position="51"/>
    </location>
</feature>
<name>A0A085G543_EWIA3</name>
<keyword evidence="4 8" id="KW-0812">Transmembrane</keyword>
<dbReference type="GO" id="GO:0016020">
    <property type="term" value="C:membrane"/>
    <property type="evidence" value="ECO:0007669"/>
    <property type="project" value="UniProtKB-SubCell"/>
</dbReference>
<dbReference type="GeneID" id="78382064"/>
<dbReference type="EMBL" id="JMPJ01000066">
    <property type="protein sequence ID" value="KFC78838.1"/>
    <property type="molecule type" value="Genomic_DNA"/>
</dbReference>
<evidence type="ECO:0000256" key="7">
    <source>
        <dbReference type="SAM" id="Coils"/>
    </source>
</evidence>
<feature type="domain" description="CusB-like barrel-sandwich hybrid" evidence="9">
    <location>
        <begin position="73"/>
        <end position="293"/>
    </location>
</feature>
<reference evidence="10 11" key="1">
    <citation type="submission" date="2014-05" db="EMBL/GenBank/DDBJ databases">
        <title>ATOL: Assembling a taxonomically balanced genome-scale reconstruction of the evolutionary history of the Enterobacteriaceae.</title>
        <authorList>
            <person name="Plunkett G.III."/>
            <person name="Neeno-Eckwall E.C."/>
            <person name="Glasner J.D."/>
            <person name="Perna N.T."/>
        </authorList>
    </citation>
    <scope>NUCLEOTIDE SEQUENCE [LARGE SCALE GENOMIC DNA]</scope>
    <source>
        <strain evidence="10 11">ATCC 33852</strain>
    </source>
</reference>
<evidence type="ECO:0000256" key="2">
    <source>
        <dbReference type="ARBA" id="ARBA00009477"/>
    </source>
</evidence>
<proteinExistence type="inferred from homology"/>
<dbReference type="PROSITE" id="PS00543">
    <property type="entry name" value="HLYD_FAMILY"/>
    <property type="match status" value="1"/>
</dbReference>
<keyword evidence="6 8" id="KW-0472">Membrane</keyword>
<accession>A0A085G543</accession>
<feature type="coiled-coil region" evidence="7">
    <location>
        <begin position="208"/>
        <end position="253"/>
    </location>
</feature>
<gene>
    <name evidence="10" type="ORF">GEAM_3401</name>
</gene>
<evidence type="ECO:0000259" key="9">
    <source>
        <dbReference type="Pfam" id="PF25919"/>
    </source>
</evidence>
<sequence>MNRKGIFRKEALENKKQQWEGKALLLAGVSPWLISLISLAFIIFICGFLYFCDYSRRIDVSGEVITLPHSVNIYAPQQGYITKTYVKVGDEIKKGEPIYAIDLSHTTSSGNVSAETKIALEKQVINLEAITQHLKQNRHVTAKNLRSQLRKYTESNKETRKLVESSRQGVESMRKGLKNYEEYLTRGLINKDQLTNQRSLFYQQQSSYQNLNSQAIQEELQVAKIESDLLTQIAEIDNQISQNEYQLNDLRRRMIESDAGETVIVSAKSDGVVESLSVTSGQMVSSGHSLAQILPVKDIKYYLLLWLPSSSLPYIKTGDAINIRYDAFPSEKFGQFPGTIDLISKLPASKQELGQYSMALTDPRGELTDNYYKVLVSINRTDFSDKGKMMYLSHGLKARAIVFLEKRPLYQWMFTPFYNIKDSVTGPVDEK</sequence>
<evidence type="ECO:0000256" key="6">
    <source>
        <dbReference type="ARBA" id="ARBA00023136"/>
    </source>
</evidence>
<keyword evidence="7" id="KW-0175">Coiled coil</keyword>
<evidence type="ECO:0000256" key="5">
    <source>
        <dbReference type="ARBA" id="ARBA00022989"/>
    </source>
</evidence>
<comment type="similarity">
    <text evidence="2">Belongs to the membrane fusion protein (MFP) (TC 8.A.1) family.</text>
</comment>
<evidence type="ECO:0000256" key="1">
    <source>
        <dbReference type="ARBA" id="ARBA00004167"/>
    </source>
</evidence>
<evidence type="ECO:0000256" key="3">
    <source>
        <dbReference type="ARBA" id="ARBA00022448"/>
    </source>
</evidence>
<keyword evidence="11" id="KW-1185">Reference proteome</keyword>
<comment type="subcellular location">
    <subcellularLocation>
        <location evidence="1">Membrane</location>
        <topology evidence="1">Single-pass membrane protein</topology>
    </subcellularLocation>
</comment>
<evidence type="ECO:0000256" key="4">
    <source>
        <dbReference type="ARBA" id="ARBA00022692"/>
    </source>
</evidence>
<dbReference type="InterPro" id="IPR006144">
    <property type="entry name" value="Secretion_HlyD_CS"/>
</dbReference>
<dbReference type="Proteomes" id="UP000028640">
    <property type="component" value="Unassembled WGS sequence"/>
</dbReference>
<dbReference type="PANTHER" id="PTHR30386:SF28">
    <property type="entry name" value="EXPORTED PROTEIN"/>
    <property type="match status" value="1"/>
</dbReference>
<protein>
    <submittedName>
        <fullName evidence="10">Putative secretion permease</fullName>
    </submittedName>
</protein>
<evidence type="ECO:0000313" key="10">
    <source>
        <dbReference type="EMBL" id="KFC78838.1"/>
    </source>
</evidence>
<dbReference type="eggNOG" id="COG0845">
    <property type="taxonomic scope" value="Bacteria"/>
</dbReference>
<dbReference type="InterPro" id="IPR011053">
    <property type="entry name" value="Single_hybrid_motif"/>
</dbReference>
<evidence type="ECO:0000256" key="8">
    <source>
        <dbReference type="SAM" id="Phobius"/>
    </source>
</evidence>
<dbReference type="AlphaFoldDB" id="A0A085G543"/>
<keyword evidence="5 8" id="KW-1133">Transmembrane helix</keyword>
<dbReference type="RefSeq" id="WP_034793776.1">
    <property type="nucleotide sequence ID" value="NZ_JMPJ01000066.1"/>
</dbReference>
<comment type="caution">
    <text evidence="10">The sequence shown here is derived from an EMBL/GenBank/DDBJ whole genome shotgun (WGS) entry which is preliminary data.</text>
</comment>
<dbReference type="PRINTS" id="PR01490">
    <property type="entry name" value="RTXTOXIND"/>
</dbReference>